<dbReference type="Proteomes" id="UP000266669">
    <property type="component" value="Unassembled WGS sequence"/>
</dbReference>
<sequence length="62" mass="7172">MDLFSTLLDLGSRKESFSRLKKSAAFSILRLTRIYSSRDCRKRFFGFYSKLISGLCLISVKN</sequence>
<accession>A0A8B3CRT2</accession>
<reference evidence="2" key="1">
    <citation type="submission" date="2018-05" db="EMBL/GenBank/DDBJ databases">
        <title>Leptospira yasudae sp. nov. and Leptospira stimsonii sp. nov., two pathogenic species of the genus Leptospira isolated from environmental sources.</title>
        <authorList>
            <person name="Casanovas-Massana A."/>
            <person name="Hamond C."/>
            <person name="Santos L.A."/>
            <person name="Hacker K.P."/>
            <person name="Balassiano I."/>
            <person name="Medeiros M.A."/>
            <person name="Reis M.G."/>
            <person name="Ko A.I."/>
            <person name="Wunder E.A."/>
        </authorList>
    </citation>
    <scope>NUCLEOTIDE SEQUENCE [LARGE SCALE GENOMIC DNA]</scope>
    <source>
        <strain evidence="2">AMB6-RJ</strain>
    </source>
</reference>
<proteinExistence type="predicted"/>
<organism evidence="1 2">
    <name type="scientific">Leptospira stimsonii</name>
    <dbReference type="NCBI Taxonomy" id="2202203"/>
    <lineage>
        <taxon>Bacteria</taxon>
        <taxon>Pseudomonadati</taxon>
        <taxon>Spirochaetota</taxon>
        <taxon>Spirochaetia</taxon>
        <taxon>Leptospirales</taxon>
        <taxon>Leptospiraceae</taxon>
        <taxon>Leptospira</taxon>
    </lineage>
</organism>
<name>A0A8B3CRT2_9LEPT</name>
<dbReference type="EMBL" id="QHCS01000002">
    <property type="protein sequence ID" value="RHX86668.1"/>
    <property type="molecule type" value="Genomic_DNA"/>
</dbReference>
<evidence type="ECO:0000313" key="1">
    <source>
        <dbReference type="EMBL" id="RHX86668.1"/>
    </source>
</evidence>
<protein>
    <submittedName>
        <fullName evidence="1">Uncharacterized protein</fullName>
    </submittedName>
</protein>
<dbReference type="AlphaFoldDB" id="A0A8B3CRT2"/>
<gene>
    <name evidence="1" type="ORF">DLM78_12865</name>
</gene>
<evidence type="ECO:0000313" key="2">
    <source>
        <dbReference type="Proteomes" id="UP000266669"/>
    </source>
</evidence>
<comment type="caution">
    <text evidence="1">The sequence shown here is derived from an EMBL/GenBank/DDBJ whole genome shotgun (WGS) entry which is preliminary data.</text>
</comment>